<dbReference type="Gene3D" id="1.20.1270.60">
    <property type="entry name" value="Arfaptin homology (AH) domain/BAR domain"/>
    <property type="match status" value="1"/>
</dbReference>
<dbReference type="SMART" id="SM00326">
    <property type="entry name" value="SH3"/>
    <property type="match status" value="1"/>
</dbReference>
<dbReference type="GO" id="GO:0005737">
    <property type="term" value="C:cytoplasm"/>
    <property type="evidence" value="ECO:0007669"/>
    <property type="project" value="TreeGrafter"/>
</dbReference>
<evidence type="ECO:0000256" key="12">
    <source>
        <dbReference type="SAM" id="MobiDB-lite"/>
    </source>
</evidence>
<feature type="domain" description="F-BAR" evidence="14">
    <location>
        <begin position="68"/>
        <end position="330"/>
    </location>
</feature>
<dbReference type="Gene3D" id="6.10.140.470">
    <property type="match status" value="1"/>
</dbReference>
<keyword evidence="4" id="KW-0597">Phosphoprotein</keyword>
<keyword evidence="6 11" id="KW-0175">Coiled coil</keyword>
<evidence type="ECO:0000256" key="5">
    <source>
        <dbReference type="ARBA" id="ARBA00023043"/>
    </source>
</evidence>
<dbReference type="PANTHER" id="PTHR23065">
    <property type="entry name" value="PROLINE-SERINE-THREONINE PHOSPHATASE INTERACTING PROTEIN 1"/>
    <property type="match status" value="1"/>
</dbReference>
<protein>
    <recommendedName>
        <fullName evidence="9">Osteoclast-stimulating factor 1</fullName>
    </recommendedName>
</protein>
<evidence type="ECO:0000256" key="11">
    <source>
        <dbReference type="PROSITE-ProRule" id="PRU01077"/>
    </source>
</evidence>
<dbReference type="Pfam" id="PF25610">
    <property type="entry name" value="HR1_TOCA"/>
    <property type="match status" value="1"/>
</dbReference>
<feature type="compositionally biased region" description="Basic and acidic residues" evidence="12">
    <location>
        <begin position="34"/>
        <end position="49"/>
    </location>
</feature>
<sequence>MSVFGLWSSWRGEVSDFRTHDLREESGQSFKGESAAERVQKDDEGPSERLRRESLISDASLRSVASRLAFSPACVLLQYNLLYQELKRFSRNGEYFCKELMTIFQQRSELEISYAKGMQKLAGRLIRASKGTDRSSSTYNAWCQVSNEMYAIADVHRALGNAFHQEAVVELRQALDEHNKRKRPLDTAVEKVGKRFIANWNEQLKVKKKLIGLTREHEALFSFVENNKNICTEKEKQKMLNRLTKSAELQARVDEEYFSINVEALQVRVKWENTLKSCYQIIQEVEKHRIETLFSILSKYGLHMSNFGQTLTHCQNNINQVIRTADMEGDIAALVEETSVTAVDNKAEFLIADYFEEDRKTVMGPERRRDAVTAKLQRLESHIAKTRKDHEGLEKILKTSSENPSAKDDLSTEESEQLLDETTLKLDLLEVTHCKLSAVIAELEGKPKHLHRFSDSVTKWKDKDCEHSTVQLPRPVKTKKRPLRSRQATRRSVMYKGPVKNGPSEEAQPPGDPGPARRRADTNSSVGSDEGEAEDMASVGRCRALYDFTSERDDELRMKEGDTIDIFQKGDDGWWFGALNGQRGHFPSTYVEELPVFTVTESSNA</sequence>
<dbReference type="Pfam" id="PF00611">
    <property type="entry name" value="FCH"/>
    <property type="match status" value="1"/>
</dbReference>
<dbReference type="AlphaFoldDB" id="A0AAY4B3I9"/>
<evidence type="ECO:0000256" key="9">
    <source>
        <dbReference type="ARBA" id="ARBA00040640"/>
    </source>
</evidence>
<comment type="function">
    <text evidence="8">Induces bone resorption, acting probably through a signaling cascade which results in the secretion of factor(s) enhancing osteoclast formation and activity.</text>
</comment>
<keyword evidence="2 10" id="KW-0728">SH3 domain</keyword>
<accession>A0AAY4B3I9</accession>
<name>A0AAY4B3I9_9TELE</name>
<dbReference type="SMART" id="SM00055">
    <property type="entry name" value="FCH"/>
    <property type="match status" value="1"/>
</dbReference>
<dbReference type="SUPFAM" id="SSF103657">
    <property type="entry name" value="BAR/IMD domain-like"/>
    <property type="match status" value="1"/>
</dbReference>
<organism evidence="15 16">
    <name type="scientific">Denticeps clupeoides</name>
    <name type="common">denticle herring</name>
    <dbReference type="NCBI Taxonomy" id="299321"/>
    <lineage>
        <taxon>Eukaryota</taxon>
        <taxon>Metazoa</taxon>
        <taxon>Chordata</taxon>
        <taxon>Craniata</taxon>
        <taxon>Vertebrata</taxon>
        <taxon>Euteleostomi</taxon>
        <taxon>Actinopterygii</taxon>
        <taxon>Neopterygii</taxon>
        <taxon>Teleostei</taxon>
        <taxon>Clupei</taxon>
        <taxon>Clupeiformes</taxon>
        <taxon>Denticipitoidei</taxon>
        <taxon>Denticipitidae</taxon>
        <taxon>Denticeps</taxon>
    </lineage>
</organism>
<keyword evidence="7" id="KW-0206">Cytoskeleton</keyword>
<dbReference type="InterPro" id="IPR036028">
    <property type="entry name" value="SH3-like_dom_sf"/>
</dbReference>
<dbReference type="InterPro" id="IPR031160">
    <property type="entry name" value="F_BAR_dom"/>
</dbReference>
<feature type="region of interest" description="Disordered" evidence="12">
    <location>
        <begin position="390"/>
        <end position="415"/>
    </location>
</feature>
<dbReference type="Pfam" id="PF00018">
    <property type="entry name" value="SH3_1"/>
    <property type="match status" value="1"/>
</dbReference>
<dbReference type="Ensembl" id="ENSDCDT00010016449.1">
    <property type="protein sequence ID" value="ENSDCDP00010015574.1"/>
    <property type="gene ID" value="ENSDCDG00010007107.1"/>
</dbReference>
<reference evidence="15 16" key="1">
    <citation type="submission" date="2020-06" db="EMBL/GenBank/DDBJ databases">
        <authorList>
            <consortium name="Wellcome Sanger Institute Data Sharing"/>
        </authorList>
    </citation>
    <scope>NUCLEOTIDE SEQUENCE [LARGE SCALE GENOMIC DNA]</scope>
</reference>
<evidence type="ECO:0000256" key="8">
    <source>
        <dbReference type="ARBA" id="ARBA00037432"/>
    </source>
</evidence>
<evidence type="ECO:0000256" key="7">
    <source>
        <dbReference type="ARBA" id="ARBA00023212"/>
    </source>
</evidence>
<evidence type="ECO:0000259" key="14">
    <source>
        <dbReference type="PROSITE" id="PS51741"/>
    </source>
</evidence>
<keyword evidence="5" id="KW-0040">ANK repeat</keyword>
<dbReference type="PANTHER" id="PTHR23065:SF7">
    <property type="entry name" value="NOSTRIN, ISOFORM H"/>
    <property type="match status" value="1"/>
</dbReference>
<dbReference type="InterPro" id="IPR057870">
    <property type="entry name" value="HR1_TOCA"/>
</dbReference>
<dbReference type="GO" id="GO:0005886">
    <property type="term" value="C:plasma membrane"/>
    <property type="evidence" value="ECO:0007669"/>
    <property type="project" value="TreeGrafter"/>
</dbReference>
<evidence type="ECO:0000313" key="15">
    <source>
        <dbReference type="Ensembl" id="ENSDCDP00010015574.1"/>
    </source>
</evidence>
<dbReference type="InterPro" id="IPR035656">
    <property type="entry name" value="Nostrin_SH3"/>
</dbReference>
<dbReference type="FunFam" id="2.30.30.40:FF:000072">
    <property type="entry name" value="Unconventional Myosin IB"/>
    <property type="match status" value="1"/>
</dbReference>
<comment type="subcellular location">
    <subcellularLocation>
        <location evidence="1">Cytoplasm</location>
        <location evidence="1">Cytoskeleton</location>
    </subcellularLocation>
</comment>
<dbReference type="CDD" id="cd11823">
    <property type="entry name" value="SH3_Nostrin"/>
    <property type="match status" value="1"/>
</dbReference>
<evidence type="ECO:0000256" key="3">
    <source>
        <dbReference type="ARBA" id="ARBA00022490"/>
    </source>
</evidence>
<feature type="region of interest" description="Disordered" evidence="12">
    <location>
        <begin position="462"/>
        <end position="536"/>
    </location>
</feature>
<dbReference type="Gene3D" id="2.30.30.40">
    <property type="entry name" value="SH3 Domains"/>
    <property type="match status" value="1"/>
</dbReference>
<evidence type="ECO:0000259" key="13">
    <source>
        <dbReference type="PROSITE" id="PS50002"/>
    </source>
</evidence>
<evidence type="ECO:0000256" key="4">
    <source>
        <dbReference type="ARBA" id="ARBA00022553"/>
    </source>
</evidence>
<evidence type="ECO:0000256" key="1">
    <source>
        <dbReference type="ARBA" id="ARBA00004245"/>
    </source>
</evidence>
<dbReference type="PRINTS" id="PR00452">
    <property type="entry name" value="SH3DOMAIN"/>
</dbReference>
<dbReference type="InterPro" id="IPR001452">
    <property type="entry name" value="SH3_domain"/>
</dbReference>
<dbReference type="PROSITE" id="PS50002">
    <property type="entry name" value="SH3"/>
    <property type="match status" value="1"/>
</dbReference>
<reference evidence="15" key="3">
    <citation type="submission" date="2025-09" db="UniProtKB">
        <authorList>
            <consortium name="Ensembl"/>
        </authorList>
    </citation>
    <scope>IDENTIFICATION</scope>
</reference>
<keyword evidence="3" id="KW-0963">Cytoplasm</keyword>
<reference evidence="15" key="2">
    <citation type="submission" date="2025-08" db="UniProtKB">
        <authorList>
            <consortium name="Ensembl"/>
        </authorList>
    </citation>
    <scope>IDENTIFICATION</scope>
</reference>
<feature type="region of interest" description="Disordered" evidence="12">
    <location>
        <begin position="24"/>
        <end position="49"/>
    </location>
</feature>
<dbReference type="InterPro" id="IPR027267">
    <property type="entry name" value="AH/BAR_dom_sf"/>
</dbReference>
<dbReference type="InterPro" id="IPR001060">
    <property type="entry name" value="FCH_dom"/>
</dbReference>
<feature type="domain" description="SH3" evidence="13">
    <location>
        <begin position="537"/>
        <end position="596"/>
    </location>
</feature>
<dbReference type="GO" id="GO:0043226">
    <property type="term" value="C:organelle"/>
    <property type="evidence" value="ECO:0007669"/>
    <property type="project" value="UniProtKB-ARBA"/>
</dbReference>
<keyword evidence="16" id="KW-1185">Reference proteome</keyword>
<feature type="compositionally biased region" description="Basic residues" evidence="12">
    <location>
        <begin position="476"/>
        <end position="489"/>
    </location>
</feature>
<proteinExistence type="predicted"/>
<gene>
    <name evidence="15" type="primary">NOSTRIN</name>
</gene>
<evidence type="ECO:0000256" key="10">
    <source>
        <dbReference type="PROSITE-ProRule" id="PRU00192"/>
    </source>
</evidence>
<dbReference type="GeneTree" id="ENSGT00510000048120"/>
<dbReference type="PROSITE" id="PS51741">
    <property type="entry name" value="F_BAR"/>
    <property type="match status" value="1"/>
</dbReference>
<evidence type="ECO:0000256" key="2">
    <source>
        <dbReference type="ARBA" id="ARBA00022443"/>
    </source>
</evidence>
<evidence type="ECO:0000256" key="6">
    <source>
        <dbReference type="ARBA" id="ARBA00023054"/>
    </source>
</evidence>
<evidence type="ECO:0000313" key="16">
    <source>
        <dbReference type="Proteomes" id="UP000694580"/>
    </source>
</evidence>
<dbReference type="Proteomes" id="UP000694580">
    <property type="component" value="Chromosome 9"/>
</dbReference>
<dbReference type="SUPFAM" id="SSF50044">
    <property type="entry name" value="SH3-domain"/>
    <property type="match status" value="1"/>
</dbReference>